<evidence type="ECO:0000313" key="2">
    <source>
        <dbReference type="Proteomes" id="UP000032452"/>
    </source>
</evidence>
<sequence length="115" mass="13429">MYRESELRTRRAKYRATIANERGQAVEALAKNLQRRTSIVADYGYEIEEYGLLIQYHAQRSLMYVSLLKQGLYSTDLLIEASRARLQSVKARVQAVKLYCQANKAYIRFHKYGEC</sequence>
<accession>A0A0D8ZN57</accession>
<dbReference type="RefSeq" id="WP_045056646.1">
    <property type="nucleotide sequence ID" value="NZ_CAWMDP010000028.1"/>
</dbReference>
<dbReference type="OrthoDB" id="516626at2"/>
<protein>
    <submittedName>
        <fullName evidence="1">Uncharacterized protein</fullName>
    </submittedName>
</protein>
<reference evidence="1 2" key="1">
    <citation type="submission" date="2015-02" db="EMBL/GenBank/DDBJ databases">
        <title>Draft genome of a novel marine cyanobacterium (Chroococcales) isolated from South Atlantic Ocean.</title>
        <authorList>
            <person name="Rigonato J."/>
            <person name="Alvarenga D.O."/>
            <person name="Branco L.H."/>
            <person name="Varani A.M."/>
            <person name="Brandini F.P."/>
            <person name="Fiore M.F."/>
        </authorList>
    </citation>
    <scope>NUCLEOTIDE SEQUENCE [LARGE SCALE GENOMIC DNA]</scope>
    <source>
        <strain evidence="1 2">CENA595</strain>
    </source>
</reference>
<keyword evidence="2" id="KW-1185">Reference proteome</keyword>
<dbReference type="Proteomes" id="UP000032452">
    <property type="component" value="Unassembled WGS sequence"/>
</dbReference>
<dbReference type="AlphaFoldDB" id="A0A0D8ZN57"/>
<proteinExistence type="predicted"/>
<dbReference type="EMBL" id="JYON01000031">
    <property type="protein sequence ID" value="KJH69909.1"/>
    <property type="molecule type" value="Genomic_DNA"/>
</dbReference>
<name>A0A0D8ZN57_9CYAN</name>
<evidence type="ECO:0000313" key="1">
    <source>
        <dbReference type="EMBL" id="KJH69909.1"/>
    </source>
</evidence>
<organism evidence="1 2">
    <name type="scientific">Aliterella atlantica CENA595</name>
    <dbReference type="NCBI Taxonomy" id="1618023"/>
    <lineage>
        <taxon>Bacteria</taxon>
        <taxon>Bacillati</taxon>
        <taxon>Cyanobacteriota</taxon>
        <taxon>Cyanophyceae</taxon>
        <taxon>Chroococcidiopsidales</taxon>
        <taxon>Aliterellaceae</taxon>
        <taxon>Aliterella</taxon>
    </lineage>
</organism>
<comment type="caution">
    <text evidence="1">The sequence shown here is derived from an EMBL/GenBank/DDBJ whole genome shotgun (WGS) entry which is preliminary data.</text>
</comment>
<gene>
    <name evidence="1" type="ORF">UH38_20935</name>
</gene>